<name>A0ABM9ZFF3_9HYPH</name>
<gene>
    <name evidence="1" type="ORF">BAIG_02738</name>
</gene>
<evidence type="ECO:0000313" key="2">
    <source>
        <dbReference type="Proteomes" id="UP000003990"/>
    </source>
</evidence>
<dbReference type="EMBL" id="DS999671">
    <property type="protein sequence ID" value="EEX98350.1"/>
    <property type="molecule type" value="Genomic_DNA"/>
</dbReference>
<proteinExistence type="predicted"/>
<accession>A0ABM9ZFF3</accession>
<organism evidence="1 2">
    <name type="scientific">Brucella ceti M644/93/1</name>
    <dbReference type="NCBI Taxonomy" id="520459"/>
    <lineage>
        <taxon>Bacteria</taxon>
        <taxon>Pseudomonadati</taxon>
        <taxon>Pseudomonadota</taxon>
        <taxon>Alphaproteobacteria</taxon>
        <taxon>Hyphomicrobiales</taxon>
        <taxon>Brucellaceae</taxon>
        <taxon>Brucella/Ochrobactrum group</taxon>
        <taxon>Brucella</taxon>
    </lineage>
</organism>
<keyword evidence="2" id="KW-1185">Reference proteome</keyword>
<reference evidence="1 2" key="1">
    <citation type="submission" date="2008-12" db="EMBL/GenBank/DDBJ databases">
        <title>The Genome Sequence of Brucella ceti M644/93/1.</title>
        <authorList>
            <consortium name="The Broad Institute Genome Sequencing Platform"/>
            <person name="Ward D."/>
            <person name="Young S.K."/>
            <person name="Kodira C.D."/>
            <person name="Zeng Q."/>
            <person name="Koehrsen M."/>
            <person name="Alvarado L."/>
            <person name="Berlin A."/>
            <person name="Borenstein D."/>
            <person name="Chen Z."/>
            <person name="Engels R."/>
            <person name="Freedman E."/>
            <person name="Gellesch M."/>
            <person name="Goldberg J."/>
            <person name="Griggs A."/>
            <person name="Gujja S."/>
            <person name="Heiman D."/>
            <person name="Hepburn T."/>
            <person name="Howarth C."/>
            <person name="Jen D."/>
            <person name="Larson L."/>
            <person name="Lewis B."/>
            <person name="Mehta T."/>
            <person name="Park D."/>
            <person name="Pearson M."/>
            <person name="Roberts A."/>
            <person name="Saif S."/>
            <person name="Shea T."/>
            <person name="Shenoy N."/>
            <person name="Sisk P."/>
            <person name="Stolte C."/>
            <person name="Sykes S."/>
            <person name="Walk T."/>
            <person name="White J."/>
            <person name="Yandava C."/>
            <person name="Whatmore A.M."/>
            <person name="Perrett L.L."/>
            <person name="O'Callaghan D."/>
            <person name="Nusbaum C."/>
            <person name="Galagan J."/>
            <person name="Birren B."/>
        </authorList>
    </citation>
    <scope>NUCLEOTIDE SEQUENCE [LARGE SCALE GENOMIC DNA]</scope>
    <source>
        <strain evidence="1 2">M644/93/1</strain>
    </source>
</reference>
<dbReference type="Proteomes" id="UP000003990">
    <property type="component" value="Unassembled WGS sequence"/>
</dbReference>
<protein>
    <submittedName>
        <fullName evidence="1">Uncharacterized protein</fullName>
    </submittedName>
</protein>
<sequence length="102" mass="11111">MLPAPEKILLTALQTAAPAFCDLFSIEFHRTPRPLKKGGNAQYCVHHIDSEQSQNSHPSKPPYSPIRPVCCSTSAAIMNDALILKASPGLVNNLLILSEMNE</sequence>
<evidence type="ECO:0000313" key="1">
    <source>
        <dbReference type="EMBL" id="EEX98350.1"/>
    </source>
</evidence>